<sequence>MDRHIVKERCSVCCGIVYADQGYHSISMDHYDCHAGGKRVIDTKVLMESAIAKGDKAMGSLLGTVGLKAKKPRARAGTGALAQHVKQLVINALEEKFGEPVTRANLWLQEGDYRGPKWDLDSWGVNAVVGTGTVLICCSSLAPMGDYRRCKTVCLGHDDVHSDDRGYAISVPNEPTKP</sequence>
<keyword evidence="3" id="KW-1185">Reference proteome</keyword>
<name>A0A060UQ86_9PROT</name>
<dbReference type="AlphaFoldDB" id="A0A060UQ86"/>
<evidence type="ECO:0000313" key="1">
    <source>
        <dbReference type="EMBL" id="CDQ10585.1"/>
    </source>
</evidence>
<dbReference type="EMBL" id="LT841305">
    <property type="protein sequence ID" value="SMH64616.1"/>
    <property type="molecule type" value="Genomic_DNA"/>
</dbReference>
<dbReference type="EMBL" id="CCCS020000035">
    <property type="protein sequence ID" value="CDQ10585.1"/>
    <property type="molecule type" value="Genomic_DNA"/>
</dbReference>
<organism evidence="1">
    <name type="scientific">Acidithiobacillus ferrivorans</name>
    <dbReference type="NCBI Taxonomy" id="160808"/>
    <lineage>
        <taxon>Bacteria</taxon>
        <taxon>Pseudomonadati</taxon>
        <taxon>Pseudomonadota</taxon>
        <taxon>Acidithiobacillia</taxon>
        <taxon>Acidithiobacillales</taxon>
        <taxon>Acidithiobacillaceae</taxon>
        <taxon>Acidithiobacillus</taxon>
    </lineage>
</organism>
<reference evidence="2 3" key="3">
    <citation type="submission" date="2017-03" db="EMBL/GenBank/DDBJ databases">
        <authorList>
            <person name="Regsiter A."/>
            <person name="William W."/>
        </authorList>
    </citation>
    <scope>NUCLEOTIDE SEQUENCE [LARGE SCALE GENOMIC DNA]</scope>
    <source>
        <strain evidence="2">PRJEB5721</strain>
    </source>
</reference>
<reference evidence="1" key="1">
    <citation type="submission" date="2014-03" db="EMBL/GenBank/DDBJ databases">
        <authorList>
            <person name="Genoscope - CEA"/>
        </authorList>
    </citation>
    <scope>NUCLEOTIDE SEQUENCE [LARGE SCALE GENOMIC DNA]</scope>
    <source>
        <strain evidence="1">CF27</strain>
    </source>
</reference>
<evidence type="ECO:0000313" key="3">
    <source>
        <dbReference type="Proteomes" id="UP000193925"/>
    </source>
</evidence>
<dbReference type="Proteomes" id="UP000193925">
    <property type="component" value="Chromosome AFERRI"/>
</dbReference>
<accession>A0A060UQ86</accession>
<reference evidence="1" key="2">
    <citation type="submission" date="2014-07" db="EMBL/GenBank/DDBJ databases">
        <title>Initial genome analysis of the psychrotolerant acidophile Acidithiobacillus ferrivorans CF27: insights into iron and sulfur oxidation pathways and into biofilm formation.</title>
        <authorList>
            <person name="Talla E."/>
            <person name="Hedrich S."/>
            <person name="Mangenot S."/>
            <person name="Ji B."/>
            <person name="Johnson D.B."/>
            <person name="Barbe V."/>
            <person name="Bonnefoy V."/>
        </authorList>
    </citation>
    <scope>NUCLEOTIDE SEQUENCE [LARGE SCALE GENOMIC DNA]</scope>
    <source>
        <strain evidence="1">CF27</strain>
    </source>
</reference>
<gene>
    <name evidence="2" type="ORF">AFERRI_10650</name>
    <name evidence="1" type="ORF">AFERRI_400366</name>
</gene>
<protein>
    <submittedName>
        <fullName evidence="1">Uncharacterized protein</fullName>
    </submittedName>
</protein>
<evidence type="ECO:0000313" key="2">
    <source>
        <dbReference type="EMBL" id="SMH64616.1"/>
    </source>
</evidence>
<proteinExistence type="predicted"/>
<dbReference type="RefSeq" id="WP_035193133.1">
    <property type="nucleotide sequence ID" value="NZ_CCCS020000035.1"/>
</dbReference>